<evidence type="ECO:0008006" key="4">
    <source>
        <dbReference type="Google" id="ProtNLM"/>
    </source>
</evidence>
<evidence type="ECO:0000313" key="2">
    <source>
        <dbReference type="EMBL" id="ASD62541.1"/>
    </source>
</evidence>
<accession>A0A1Z3N559</accession>
<protein>
    <recommendedName>
        <fullName evidence="4">BrnT family toxin</fullName>
    </recommendedName>
</protein>
<dbReference type="AlphaFoldDB" id="A0A1Z3N559"/>
<dbReference type="EMBL" id="CP020946">
    <property type="protein sequence ID" value="ASD62541.1"/>
    <property type="molecule type" value="Genomic_DNA"/>
</dbReference>
<feature type="compositionally biased region" description="Low complexity" evidence="1">
    <location>
        <begin position="50"/>
        <end position="63"/>
    </location>
</feature>
<feature type="region of interest" description="Disordered" evidence="1">
    <location>
        <begin position="38"/>
        <end position="63"/>
    </location>
</feature>
<organism evidence="2 3">
    <name type="scientific">Bdellovibrio bacteriovorus</name>
    <dbReference type="NCBI Taxonomy" id="959"/>
    <lineage>
        <taxon>Bacteria</taxon>
        <taxon>Pseudomonadati</taxon>
        <taxon>Bdellovibrionota</taxon>
        <taxon>Bdellovibrionia</taxon>
        <taxon>Bdellovibrionales</taxon>
        <taxon>Pseudobdellovibrionaceae</taxon>
        <taxon>Bdellovibrio</taxon>
    </lineage>
</organism>
<dbReference type="Pfam" id="PF04365">
    <property type="entry name" value="BrnT_toxin"/>
    <property type="match status" value="1"/>
</dbReference>
<dbReference type="OrthoDB" id="5297292at2"/>
<gene>
    <name evidence="2" type="ORF">B9G79_02630</name>
</gene>
<dbReference type="Proteomes" id="UP000197003">
    <property type="component" value="Chromosome"/>
</dbReference>
<name>A0A1Z3N559_BDEBC</name>
<proteinExistence type="predicted"/>
<sequence>MEFEWDDDKAQSNYKKHGVRFSEAVTTFRDSHALEMLDQESSANEDGKKGNIPGNGIISTRFA</sequence>
<evidence type="ECO:0000313" key="3">
    <source>
        <dbReference type="Proteomes" id="UP000197003"/>
    </source>
</evidence>
<reference evidence="2 3" key="1">
    <citation type="submission" date="2017-04" db="EMBL/GenBank/DDBJ databases">
        <title>Whole genome sequence of Bdellovibrio bacteriovorus strain SSB218315.</title>
        <authorList>
            <person name="Oyedara O."/>
            <person name="Rodriguez-Perez M.A."/>
        </authorList>
    </citation>
    <scope>NUCLEOTIDE SEQUENCE [LARGE SCALE GENOMIC DNA]</scope>
    <source>
        <strain evidence="2 3">SSB218315</strain>
    </source>
</reference>
<dbReference type="InterPro" id="IPR007460">
    <property type="entry name" value="BrnT_toxin"/>
</dbReference>
<evidence type="ECO:0000256" key="1">
    <source>
        <dbReference type="SAM" id="MobiDB-lite"/>
    </source>
</evidence>
<dbReference type="Gene3D" id="3.10.450.530">
    <property type="entry name" value="Ribonuclease toxin, BrnT, of type II toxin-antitoxin system"/>
    <property type="match status" value="1"/>
</dbReference>
<dbReference type="RefSeq" id="WP_088564173.1">
    <property type="nucleotide sequence ID" value="NZ_CP020946.1"/>
</dbReference>
<dbReference type="InterPro" id="IPR038573">
    <property type="entry name" value="BrnT_sf"/>
</dbReference>